<dbReference type="PANTHER" id="PTHR20961">
    <property type="entry name" value="GLYCOSYLTRANSFERASE"/>
    <property type="match status" value="1"/>
</dbReference>
<evidence type="ECO:0000256" key="4">
    <source>
        <dbReference type="ARBA" id="ARBA00012823"/>
    </source>
</evidence>
<feature type="region of interest" description="Disordered" evidence="18">
    <location>
        <begin position="235"/>
        <end position="262"/>
    </location>
</feature>
<dbReference type="Pfam" id="PF04577">
    <property type="entry name" value="Glyco_transf_61"/>
    <property type="match status" value="1"/>
</dbReference>
<evidence type="ECO:0000256" key="3">
    <source>
        <dbReference type="ARBA" id="ARBA00005449"/>
    </source>
</evidence>
<evidence type="ECO:0000256" key="17">
    <source>
        <dbReference type="ARBA" id="ARBA00048274"/>
    </source>
</evidence>
<evidence type="ECO:0000256" key="7">
    <source>
        <dbReference type="ARBA" id="ARBA00022679"/>
    </source>
</evidence>
<dbReference type="SUPFAM" id="SSF49265">
    <property type="entry name" value="Fibronectin type III"/>
    <property type="match status" value="1"/>
</dbReference>
<dbReference type="InterPro" id="IPR013783">
    <property type="entry name" value="Ig-like_fold"/>
</dbReference>
<comment type="pathway">
    <text evidence="2">Protein modification; protein glycosylation.</text>
</comment>
<keyword evidence="8" id="KW-0812">Transmembrane</keyword>
<dbReference type="GO" id="GO:0097363">
    <property type="term" value="F:protein O-acetylglucosaminyltransferase activity"/>
    <property type="evidence" value="ECO:0007669"/>
    <property type="project" value="TreeGrafter"/>
</dbReference>
<sequence>MTDRARVRERAQEVGMVALEEQVGPDGIGSGWGIGEQTTTPRIPRGMEQAVIGRKLQFPEFREPRGGPGLRLGRLNQRACARHLRAQQRRRTRQCGGACDPCLGLLGSEQAVGAAAGAGSAKAGSLEGRPGSFSPAEPGLRGTGETRALGAGDGSETRLGLKLRDRPPNLPREVTTGAMGCRGAERSLQKGRVTCGAEGGAEEPRGPGVPAEALTWCWHWQRVPMPFWLGDEGAPRRGARREPGPRELPLKAVPRQSTTDPWTPWGSVRACHGLLESGGIASERRTLGTYLPITDGNPLIRSWVLRPESCTWWMARFLSLGPRESEEEGGVLVTVSVVPLHRGQIIILVVLMPELTSWHLSSRTGAVEFPCSAAGGLQFLKPNGNLGQPPVLQQRGRTLQPGCVCFSLEDEMLGRGRQREPSGPLRLSLLDHRAREGHNLRNLEACRGCEEREPWTESPNAAVLISADWEKNGYSSLSHLLPLGICVLGGEQLHKKSCGLLSYTVKTHCSEVYPASLLKRCEQDPWSHTSLNPGLSGKGQGKGLGQCLAESRPAAPFPALFRITSNPSILSGFLRGRQGPAEQPGNSIHGPSVPSAPMIRILAAFDQWILAGLTYKSGAHLDSDALHLAHSSRDQQWPLEVTPDTQANTFSFSFLPPAGLCQSSVPLGARYFPGAVVSLGPPGGARMHLSAVLNALLVSVLAAVLWKHVRLREHAASLEEELALGRQAPEPAPALRIDYPKALQILMEGGTHMVCTGRTHTDRLCRFKWLCYSSEAEEFIFFHGNASVMLPSLGSRRFQPALLDLSTVEDHNTQYFNFVELPAVALRFMPKPVFVPDVALIANRFNPDNLMHVFHDDLLPLFYTLRQFPGLAHEARLFFMEGWGEGAHFDLYKLLSPKQPLLRAQLKALGRLLCFSHAFVGLSKVTTWYQYGFVQPQGPKANILVSGNEIRQFARFLTEKLNVSHAGGALREEYILVFSRTQNRLILNEAELLLALAQEFQMKTVTVSLEDHAFADVVRLISNASMLVSMHGAQLVTALFLPRGAAVVELFPYAVNPDHYTPYKTLATLPGMDLQYIAWRNTMPENTVTHPERPWDQGGITHLDRAEQARILQSQEVPRHLCCRNPEWLFRIYQDTKVDIPSLIQTIRRVVKGRPGPRKQKWTVSLYPGKVREARCQASVQGASEARLTVSWQIPWNLRYLKVREVKYEVWLQEQGENTYVPYILALQNHTFTENIKPFTTYLVWVRCIFNKTLLGPFADQAGRPGSSSSGSLGLLATWIILLHLRCGVLGAPLCTDAMGPPYSLLPS</sequence>
<evidence type="ECO:0000256" key="15">
    <source>
        <dbReference type="ARBA" id="ARBA00032859"/>
    </source>
</evidence>
<accession>A0A5N4D0K8</accession>
<dbReference type="EMBL" id="JWIN03000017">
    <property type="protein sequence ID" value="KAB1264635.1"/>
    <property type="molecule type" value="Genomic_DNA"/>
</dbReference>
<keyword evidence="6" id="KW-0328">Glycosyltransferase</keyword>
<dbReference type="EC" id="2.4.1.312" evidence="4"/>
<comment type="catalytic activity">
    <reaction evidence="17">
        <text>3-O-(alpha-D-mannosyl)-L-threonyl-[protein] + UDP-N-acetyl-alpha-D-glucosamine = 3-O-(N-acetyl-beta-D-glucosaminyl-(1-&gt;4)-alpha-D-mannosyl)-L-threonyl-[protein] + UDP + H(+)</text>
        <dbReference type="Rhea" id="RHEA:37663"/>
        <dbReference type="Rhea" id="RHEA-COMP:13547"/>
        <dbReference type="Rhea" id="RHEA-COMP:13618"/>
        <dbReference type="ChEBI" id="CHEBI:15378"/>
        <dbReference type="ChEBI" id="CHEBI:57705"/>
        <dbReference type="ChEBI" id="CHEBI:58223"/>
        <dbReference type="ChEBI" id="CHEBI:137323"/>
        <dbReference type="ChEBI" id="CHEBI:137540"/>
        <dbReference type="EC" id="2.4.1.312"/>
    </reaction>
</comment>
<evidence type="ECO:0000256" key="10">
    <source>
        <dbReference type="ARBA" id="ARBA00022968"/>
    </source>
</evidence>
<evidence type="ECO:0000256" key="6">
    <source>
        <dbReference type="ARBA" id="ARBA00022676"/>
    </source>
</evidence>
<proteinExistence type="inferred from homology"/>
<dbReference type="GO" id="GO:0035269">
    <property type="term" value="P:protein O-linked glycosylation via mannose"/>
    <property type="evidence" value="ECO:0007669"/>
    <property type="project" value="TreeGrafter"/>
</dbReference>
<keyword evidence="12" id="KW-0472">Membrane</keyword>
<evidence type="ECO:0000256" key="9">
    <source>
        <dbReference type="ARBA" id="ARBA00022824"/>
    </source>
</evidence>
<protein>
    <recommendedName>
        <fullName evidence="5">Protein O-linked-mannose beta-1,4-N-acetylglucosaminyltransferase 2</fullName>
        <ecNumber evidence="4">2.4.1.312</ecNumber>
    </recommendedName>
    <alternativeName>
        <fullName evidence="14">Extracellular O-linked N-acetylglucosamine transferase-like</fullName>
    </alternativeName>
    <alternativeName>
        <fullName evidence="15">Glycosyltransferase-like domain-containing protein 2</fullName>
    </alternativeName>
</protein>
<evidence type="ECO:0000256" key="16">
    <source>
        <dbReference type="ARBA" id="ARBA00045959"/>
    </source>
</evidence>
<evidence type="ECO:0000256" key="13">
    <source>
        <dbReference type="ARBA" id="ARBA00023180"/>
    </source>
</evidence>
<evidence type="ECO:0000256" key="14">
    <source>
        <dbReference type="ARBA" id="ARBA00030318"/>
    </source>
</evidence>
<feature type="region of interest" description="Disordered" evidence="18">
    <location>
        <begin position="121"/>
        <end position="176"/>
    </location>
</feature>
<evidence type="ECO:0000313" key="20">
    <source>
        <dbReference type="EMBL" id="KAB1264635.1"/>
    </source>
</evidence>
<evidence type="ECO:0000256" key="18">
    <source>
        <dbReference type="SAM" id="MobiDB-lite"/>
    </source>
</evidence>
<comment type="function">
    <text evidence="16">O-linked mannose beta-1,4-N-acetylglucosaminyltransferase that transfers UDP-N-acetyl-D-glucosamine to the 4-position of the mannose to generate N-acetyl-D-glucosamine-beta-1,4-O-D-mannosylprotein. Involved in the biosynthesis of the phosphorylated O-mannosyl trisaccharide (N-acetylgalactosamine-beta-3-N-acetylglucosamine-beta-4-(phosphate-6-)mannose), a carbohydrate structure present in alpha-dystroglycan (DAG1), which is required for binding laminin G-like domain-containing extracellular proteins with high affinity.</text>
</comment>
<name>A0A5N4D0K8_CAMDR</name>
<evidence type="ECO:0000259" key="19">
    <source>
        <dbReference type="PROSITE" id="PS50853"/>
    </source>
</evidence>
<keyword evidence="10" id="KW-0735">Signal-anchor</keyword>
<dbReference type="Proteomes" id="UP000299084">
    <property type="component" value="Unassembled WGS sequence"/>
</dbReference>
<comment type="caution">
    <text evidence="20">The sequence shown here is derived from an EMBL/GenBank/DDBJ whole genome shotgun (WGS) entry which is preliminary data.</text>
</comment>
<reference evidence="20 21" key="1">
    <citation type="journal article" date="2019" name="Mol. Ecol. Resour.">
        <title>Improving Illumina assemblies with Hi-C and long reads: an example with the North African dromedary.</title>
        <authorList>
            <person name="Elbers J.P."/>
            <person name="Rogers M.F."/>
            <person name="Perelman P.L."/>
            <person name="Proskuryakova A.A."/>
            <person name="Serdyukova N.A."/>
            <person name="Johnson W.E."/>
            <person name="Horin P."/>
            <person name="Corander J."/>
            <person name="Murphy D."/>
            <person name="Burger P.A."/>
        </authorList>
    </citation>
    <scope>NUCLEOTIDE SEQUENCE [LARGE SCALE GENOMIC DNA]</scope>
    <source>
        <strain evidence="20">Drom800</strain>
        <tissue evidence="20">Blood</tissue>
    </source>
</reference>
<dbReference type="STRING" id="9838.ENSCDRP00005004961"/>
<comment type="similarity">
    <text evidence="3">Belongs to the glycosyltransferase 61 family.</text>
</comment>
<keyword evidence="7" id="KW-0808">Transferase</keyword>
<dbReference type="PROSITE" id="PS50853">
    <property type="entry name" value="FN3"/>
    <property type="match status" value="1"/>
</dbReference>
<dbReference type="InterPro" id="IPR003961">
    <property type="entry name" value="FN3_dom"/>
</dbReference>
<evidence type="ECO:0000256" key="8">
    <source>
        <dbReference type="ARBA" id="ARBA00022692"/>
    </source>
</evidence>
<keyword evidence="9" id="KW-0256">Endoplasmic reticulum</keyword>
<evidence type="ECO:0000256" key="12">
    <source>
        <dbReference type="ARBA" id="ARBA00023136"/>
    </source>
</evidence>
<keyword evidence="21" id="KW-1185">Reference proteome</keyword>
<feature type="domain" description="Fibronectin type-III" evidence="19">
    <location>
        <begin position="1174"/>
        <end position="1271"/>
    </location>
</feature>
<evidence type="ECO:0000256" key="2">
    <source>
        <dbReference type="ARBA" id="ARBA00004922"/>
    </source>
</evidence>
<dbReference type="InterPro" id="IPR049625">
    <property type="entry name" value="Glyco_transf_61_cat"/>
</dbReference>
<evidence type="ECO:0000256" key="11">
    <source>
        <dbReference type="ARBA" id="ARBA00022989"/>
    </source>
</evidence>
<organism evidence="20 21">
    <name type="scientific">Camelus dromedarius</name>
    <name type="common">Dromedary</name>
    <name type="synonym">Arabian camel</name>
    <dbReference type="NCBI Taxonomy" id="9838"/>
    <lineage>
        <taxon>Eukaryota</taxon>
        <taxon>Metazoa</taxon>
        <taxon>Chordata</taxon>
        <taxon>Craniata</taxon>
        <taxon>Vertebrata</taxon>
        <taxon>Euteleostomi</taxon>
        <taxon>Mammalia</taxon>
        <taxon>Eutheria</taxon>
        <taxon>Laurasiatheria</taxon>
        <taxon>Artiodactyla</taxon>
        <taxon>Tylopoda</taxon>
        <taxon>Camelidae</taxon>
        <taxon>Camelus</taxon>
    </lineage>
</organism>
<dbReference type="Gene3D" id="2.60.40.10">
    <property type="entry name" value="Immunoglobulins"/>
    <property type="match status" value="1"/>
</dbReference>
<gene>
    <name evidence="20" type="ORF">Cadr_000020201</name>
</gene>
<dbReference type="InterPro" id="IPR036116">
    <property type="entry name" value="FN3_sf"/>
</dbReference>
<dbReference type="GO" id="GO:0005789">
    <property type="term" value="C:endoplasmic reticulum membrane"/>
    <property type="evidence" value="ECO:0007669"/>
    <property type="project" value="UniProtKB-SubCell"/>
</dbReference>
<keyword evidence="11" id="KW-1133">Transmembrane helix</keyword>
<evidence type="ECO:0000256" key="1">
    <source>
        <dbReference type="ARBA" id="ARBA00004648"/>
    </source>
</evidence>
<evidence type="ECO:0000313" key="21">
    <source>
        <dbReference type="Proteomes" id="UP000299084"/>
    </source>
</evidence>
<comment type="subcellular location">
    <subcellularLocation>
        <location evidence="1">Endoplasmic reticulum membrane</location>
        <topology evidence="1">Single-pass type II membrane protein</topology>
    </subcellularLocation>
</comment>
<dbReference type="UniPathway" id="UPA00378"/>
<evidence type="ECO:0000256" key="5">
    <source>
        <dbReference type="ARBA" id="ARBA00020030"/>
    </source>
</evidence>
<keyword evidence="13" id="KW-0325">Glycoprotein</keyword>
<feature type="compositionally biased region" description="Basic and acidic residues" evidence="18">
    <location>
        <begin position="240"/>
        <end position="249"/>
    </location>
</feature>
<dbReference type="InterPro" id="IPR007657">
    <property type="entry name" value="Glycosyltransferase_61"/>
</dbReference>
<dbReference type="PANTHER" id="PTHR20961:SF38">
    <property type="entry name" value="PROTEIN O-LINKED-MANNOSE BETA-1,4-N-ACETYLGLUCOSAMINYLTRANSFERASE 2"/>
    <property type="match status" value="1"/>
</dbReference>